<dbReference type="PROSITE" id="PS51257">
    <property type="entry name" value="PROKAR_LIPOPROTEIN"/>
    <property type="match status" value="1"/>
</dbReference>
<accession>A0A1G6VTZ4</accession>
<dbReference type="STRING" id="686796.SAMN04488104_103816"/>
<dbReference type="Proteomes" id="UP000199060">
    <property type="component" value="Unassembled WGS sequence"/>
</dbReference>
<dbReference type="AlphaFoldDB" id="A0A1G6VTZ4"/>
<keyword evidence="2" id="KW-1185">Reference proteome</keyword>
<evidence type="ECO:0000313" key="2">
    <source>
        <dbReference type="Proteomes" id="UP000199060"/>
    </source>
</evidence>
<evidence type="ECO:0000313" key="1">
    <source>
        <dbReference type="EMBL" id="SDD57004.1"/>
    </source>
</evidence>
<dbReference type="Gene3D" id="2.40.160.20">
    <property type="match status" value="1"/>
</dbReference>
<name>A0A1G6VTZ4_9BACT</name>
<gene>
    <name evidence="1" type="ORF">SAMN04488104_103816</name>
</gene>
<organism evidence="1 2">
    <name type="scientific">Algoriphagus faecimaris</name>
    <dbReference type="NCBI Taxonomy" id="686796"/>
    <lineage>
        <taxon>Bacteria</taxon>
        <taxon>Pseudomonadati</taxon>
        <taxon>Bacteroidota</taxon>
        <taxon>Cytophagia</taxon>
        <taxon>Cytophagales</taxon>
        <taxon>Cyclobacteriaceae</taxon>
        <taxon>Algoriphagus</taxon>
    </lineage>
</organism>
<dbReference type="EMBL" id="FNAC01000038">
    <property type="protein sequence ID" value="SDD57004.1"/>
    <property type="molecule type" value="Genomic_DNA"/>
</dbReference>
<dbReference type="InterPro" id="IPR011250">
    <property type="entry name" value="OMP/PagP_B-barrel"/>
</dbReference>
<protein>
    <submittedName>
        <fullName evidence="1">Opacity protein</fullName>
    </submittedName>
</protein>
<dbReference type="SUPFAM" id="SSF56925">
    <property type="entry name" value="OMPA-like"/>
    <property type="match status" value="1"/>
</dbReference>
<proteinExistence type="predicted"/>
<sequence>MFRFRSMFKSREMKKIFFVLGLILVSTSASCQFFLAGGHFNGSVPVGQLKQETGSLFFPTLSGILLYEFRTAPLQVGLELGYGIYGSKLEKRTDLYPGFTDELRLRRNNNLGTGMVVIRYLPAVNTKLTPFIEAQMGANFLYTRYKIRETILSEEAIETGMDYSDWTIGYRIGAGLQIPLGLNDNLRLEFRGTFQDGNSARFLQKGDVSYLPDEGIFDYNFRRSPLQYMTFSVGIIGYDVFR</sequence>
<reference evidence="2" key="1">
    <citation type="submission" date="2016-10" db="EMBL/GenBank/DDBJ databases">
        <authorList>
            <person name="Varghese N."/>
            <person name="Submissions S."/>
        </authorList>
    </citation>
    <scope>NUCLEOTIDE SEQUENCE [LARGE SCALE GENOMIC DNA]</scope>
    <source>
        <strain evidence="2">DSM 23095</strain>
    </source>
</reference>